<accession>A0ACC3C5H3</accession>
<comment type="caution">
    <text evidence="1">The sequence shown here is derived from an EMBL/GenBank/DDBJ whole genome shotgun (WGS) entry which is preliminary data.</text>
</comment>
<reference evidence="1" key="1">
    <citation type="submission" date="2019-11" db="EMBL/GenBank/DDBJ databases">
        <title>Nori genome reveals adaptations in red seaweeds to the harsh intertidal environment.</title>
        <authorList>
            <person name="Wang D."/>
            <person name="Mao Y."/>
        </authorList>
    </citation>
    <scope>NUCLEOTIDE SEQUENCE</scope>
    <source>
        <tissue evidence="1">Gametophyte</tissue>
    </source>
</reference>
<evidence type="ECO:0000313" key="2">
    <source>
        <dbReference type="Proteomes" id="UP000798662"/>
    </source>
</evidence>
<dbReference type="Proteomes" id="UP000798662">
    <property type="component" value="Chromosome 2"/>
</dbReference>
<name>A0ACC3C5H3_PYRYE</name>
<protein>
    <submittedName>
        <fullName evidence="1">Uncharacterized protein</fullName>
    </submittedName>
</protein>
<dbReference type="EMBL" id="CM020619">
    <property type="protein sequence ID" value="KAK1865417.1"/>
    <property type="molecule type" value="Genomic_DNA"/>
</dbReference>
<evidence type="ECO:0000313" key="1">
    <source>
        <dbReference type="EMBL" id="KAK1865417.1"/>
    </source>
</evidence>
<sequence length="134" mass="13872">MSFNSVQPSCPPSARLFHEVGPSPLSAPAPDAKMKFAVRTWLAAAVALALVATVAAAPRPESTVEDVAPVSRGVDGGLTTQAICFCAAYFNEGCTRQETFVCDNLVDCKEACCKSAAADGVTSADSDDMFGMSC</sequence>
<proteinExistence type="predicted"/>
<organism evidence="1 2">
    <name type="scientific">Pyropia yezoensis</name>
    <name type="common">Susabi-nori</name>
    <name type="synonym">Porphyra yezoensis</name>
    <dbReference type="NCBI Taxonomy" id="2788"/>
    <lineage>
        <taxon>Eukaryota</taxon>
        <taxon>Rhodophyta</taxon>
        <taxon>Bangiophyceae</taxon>
        <taxon>Bangiales</taxon>
        <taxon>Bangiaceae</taxon>
        <taxon>Pyropia</taxon>
    </lineage>
</organism>
<gene>
    <name evidence="1" type="ORF">I4F81_007948</name>
</gene>
<keyword evidence="2" id="KW-1185">Reference proteome</keyword>